<protein>
    <submittedName>
        <fullName evidence="2">Uncharacterized protein</fullName>
    </submittedName>
</protein>
<name>A0ABQ4XG72_9ASTR</name>
<gene>
    <name evidence="2" type="ORF">Tco_0678371</name>
</gene>
<dbReference type="Proteomes" id="UP001151760">
    <property type="component" value="Unassembled WGS sequence"/>
</dbReference>
<accession>A0ABQ4XG72</accession>
<reference evidence="2" key="1">
    <citation type="journal article" date="2022" name="Int. J. Mol. Sci.">
        <title>Draft Genome of Tanacetum Coccineum: Genomic Comparison of Closely Related Tanacetum-Family Plants.</title>
        <authorList>
            <person name="Yamashiro T."/>
            <person name="Shiraishi A."/>
            <person name="Nakayama K."/>
            <person name="Satake H."/>
        </authorList>
    </citation>
    <scope>NUCLEOTIDE SEQUENCE</scope>
</reference>
<reference evidence="2" key="2">
    <citation type="submission" date="2022-01" db="EMBL/GenBank/DDBJ databases">
        <authorList>
            <person name="Yamashiro T."/>
            <person name="Shiraishi A."/>
            <person name="Satake H."/>
            <person name="Nakayama K."/>
        </authorList>
    </citation>
    <scope>NUCLEOTIDE SEQUENCE</scope>
</reference>
<feature type="compositionally biased region" description="Acidic residues" evidence="1">
    <location>
        <begin position="150"/>
        <end position="160"/>
    </location>
</feature>
<evidence type="ECO:0000256" key="1">
    <source>
        <dbReference type="SAM" id="MobiDB-lite"/>
    </source>
</evidence>
<dbReference type="EMBL" id="BQNB010009458">
    <property type="protein sequence ID" value="GJS63807.1"/>
    <property type="molecule type" value="Genomic_DNA"/>
</dbReference>
<proteinExistence type="predicted"/>
<comment type="caution">
    <text evidence="2">The sequence shown here is derived from an EMBL/GenBank/DDBJ whole genome shotgun (WGS) entry which is preliminary data.</text>
</comment>
<organism evidence="2 3">
    <name type="scientific">Tanacetum coccineum</name>
    <dbReference type="NCBI Taxonomy" id="301880"/>
    <lineage>
        <taxon>Eukaryota</taxon>
        <taxon>Viridiplantae</taxon>
        <taxon>Streptophyta</taxon>
        <taxon>Embryophyta</taxon>
        <taxon>Tracheophyta</taxon>
        <taxon>Spermatophyta</taxon>
        <taxon>Magnoliopsida</taxon>
        <taxon>eudicotyledons</taxon>
        <taxon>Gunneridae</taxon>
        <taxon>Pentapetalae</taxon>
        <taxon>asterids</taxon>
        <taxon>campanulids</taxon>
        <taxon>Asterales</taxon>
        <taxon>Asteraceae</taxon>
        <taxon>Asteroideae</taxon>
        <taxon>Anthemideae</taxon>
        <taxon>Anthemidinae</taxon>
        <taxon>Tanacetum</taxon>
    </lineage>
</organism>
<feature type="region of interest" description="Disordered" evidence="1">
    <location>
        <begin position="121"/>
        <end position="172"/>
    </location>
</feature>
<sequence>MQLIGMWKWGTYAPWHVTLRLEVVPSYGKTMSNTPGTSFSRCDPFFGRVTDGKSRAKAIENQRAISMRYSTHEYWRDPECGPIRGGRLTRASTPIVTYLCTGPYGIGRACTTVCCEEYPEHHDSSEEDMPVEDQPNAEEANSRGFLADSDSMEDDTDTDSIDYHLHSSLTKG</sequence>
<evidence type="ECO:0000313" key="3">
    <source>
        <dbReference type="Proteomes" id="UP001151760"/>
    </source>
</evidence>
<keyword evidence="3" id="KW-1185">Reference proteome</keyword>
<evidence type="ECO:0000313" key="2">
    <source>
        <dbReference type="EMBL" id="GJS63807.1"/>
    </source>
</evidence>